<dbReference type="EMBL" id="CP002039">
    <property type="protein sequence ID" value="ADJ65564.1"/>
    <property type="molecule type" value="Genomic_DNA"/>
</dbReference>
<evidence type="ECO:0000313" key="1">
    <source>
        <dbReference type="EMBL" id="ADJ65564.1"/>
    </source>
</evidence>
<dbReference type="Proteomes" id="UP000000329">
    <property type="component" value="Chromosome"/>
</dbReference>
<name>D8ITD4_HERSS</name>
<accession>D8ITD4</accession>
<dbReference type="HOGENOM" id="CLU_1093182_0_0_4"/>
<organism evidence="1 2">
    <name type="scientific">Herbaspirillum seropedicae (strain SmR1)</name>
    <dbReference type="NCBI Taxonomy" id="757424"/>
    <lineage>
        <taxon>Bacteria</taxon>
        <taxon>Pseudomonadati</taxon>
        <taxon>Pseudomonadota</taxon>
        <taxon>Betaproteobacteria</taxon>
        <taxon>Burkholderiales</taxon>
        <taxon>Oxalobacteraceae</taxon>
        <taxon>Herbaspirillum</taxon>
    </lineage>
</organism>
<reference evidence="1 2" key="1">
    <citation type="submission" date="2010-04" db="EMBL/GenBank/DDBJ databases">
        <title>The genome of Herbaspirillum seropedicae SmR1, an endophytic, nitrogen-fixing, plant-growth promoting beta-Proteobacteria.</title>
        <authorList>
            <person name="Pedrosa F.O."/>
            <person name="Monteiro R.A."/>
            <person name="Wassem R."/>
            <person name="Cruz L.M."/>
            <person name="Ayub R.A."/>
            <person name="Colauto N.B."/>
            <person name="Fernandez M.A."/>
            <person name="Fungaro M.H.P."/>
            <person name="Grisard E.C."/>
            <person name="Hungria M."/>
            <person name="Madeira H.M.F."/>
            <person name="Nodari R.O."/>
            <person name="Osaku C.A."/>
            <person name="Petzl-Erler M.L."/>
            <person name="Terenzi H."/>
            <person name="Vieira L.G.E."/>
            <person name="Almeida M.I.M."/>
            <person name="Alves L.R."/>
            <person name="Arantes O.M.N."/>
            <person name="Balsanelli E."/>
            <person name="Barcellos F.G."/>
            <person name="Baura V.A."/>
            <person name="Binde D.R."/>
            <person name="Campo R.J."/>
            <person name="Chubatsu L.S."/>
            <person name="Chueire L.M.O."/>
            <person name="Ciferri R.R."/>
            <person name="Correa L.C."/>
            <person name="da Conceicao Silva J.L."/>
            <person name="Dabul A.N.G."/>
            <person name="Dambros B.P."/>
            <person name="Faoro H."/>
            <person name="Favetti A."/>
            <person name="Friedermann G."/>
            <person name="Furlaneto M.C."/>
            <person name="Gasques L.S."/>
            <person name="Gimenes C.C.T."/>
            <person name="Gioppo N.M.R."/>
            <person name="Glienke-Blanco C."/>
            <person name="Godoy L.P."/>
            <person name="Guerra M.P."/>
            <person name="Karp S."/>
            <person name="Kava-Cordeiro V."/>
            <person name="Margarido V.P."/>
            <person name="Mathioni S.M."/>
            <person name="Menck-Soares M.A."/>
            <person name="Murace N.K."/>
            <person name="Nicolas M.F."/>
            <person name="Oliveira C.E.C."/>
            <person name="Pagnan N.A.B."/>
            <person name="Pamphile J.A."/>
            <person name="Patussi E.V."/>
            <person name="Pereira L.F.P."/>
            <person name="Pereira-Ferrari L."/>
            <person name="Pinto F.G.S."/>
            <person name="Precoma C."/>
            <person name="Prioli A.J."/>
            <person name="Prioli S.M.A.P."/>
            <person name="Raittz R.T."/>
            <person name="Ramos H.J.O."/>
            <person name="Ribeiro E.M.S.F."/>
            <person name="Rigo L.U."/>
            <person name="Rocha C.L.M.S.C."/>
            <person name="Rocha S.N."/>
            <person name="Santos K."/>
            <person name="Satori D."/>
            <person name="Silva A.G."/>
            <person name="Simao R.C.G."/>
            <person name="Soares M.A.M."/>
            <person name="Souza E.M."/>
            <person name="Steffens M.B.R."/>
            <person name="Steindel M."/>
            <person name="Tadra-Sfeir M.Z."/>
            <person name="Takahashi E.K."/>
            <person name="Torres R.A."/>
            <person name="Valle J.S."/>
            <person name="Vernal J.I."/>
            <person name="Vilas-Boas L.A."/>
            <person name="Watanabe M.A.E."/>
            <person name="Weiss V.A."/>
            <person name="Yates M.A."/>
            <person name="Souza E.M."/>
        </authorList>
    </citation>
    <scope>NUCLEOTIDE SEQUENCE [LARGE SCALE GENOMIC DNA]</scope>
    <source>
        <strain evidence="1 2">SmR1</strain>
    </source>
</reference>
<sequence>MATGVTLDCESFDSALASLGRIFNASPDCISAFLTLPEIGAFYDSKWREMLDLKDYLYSVVIDHFGRPALLDEIFWFHGTRVLPGSTFSDGILPLGVVLPQIKKVLVSVIPDTETKQKLRKVLESNGVGEYLYSLKANDSEHWGPYAMLVRDALFSPDDTHQHDYLGLPEIVADICSGFERSTRINLTSIFSEALRPAIVKFKGHSDDDEGCIASAISYVYTTIHEGGPTDSCMCCFNGEGLQVPATDIVKVEFVDVKSS</sequence>
<gene>
    <name evidence="1" type="ordered locus">Hsero_4094</name>
</gene>
<dbReference type="eggNOG" id="ENOG5032XGT">
    <property type="taxonomic scope" value="Bacteria"/>
</dbReference>
<protein>
    <submittedName>
        <fullName evidence="1">Uncharacterized protein</fullName>
    </submittedName>
</protein>
<evidence type="ECO:0000313" key="2">
    <source>
        <dbReference type="Proteomes" id="UP000000329"/>
    </source>
</evidence>
<dbReference type="KEGG" id="hse:Hsero_4094"/>
<dbReference type="AlphaFoldDB" id="D8ITD4"/>
<proteinExistence type="predicted"/>
<keyword evidence="2" id="KW-1185">Reference proteome</keyword>